<keyword evidence="8 14" id="KW-1133">Transmembrane helix</keyword>
<protein>
    <submittedName>
        <fullName evidence="16">Respiratory nitrate reductase subunit gamma</fullName>
    </submittedName>
</protein>
<dbReference type="RefSeq" id="WP_160826843.1">
    <property type="nucleotide sequence ID" value="NZ_JBHSXE010000001.1"/>
</dbReference>
<evidence type="ECO:0000256" key="5">
    <source>
        <dbReference type="ARBA" id="ARBA00022692"/>
    </source>
</evidence>
<evidence type="ECO:0000256" key="2">
    <source>
        <dbReference type="ARBA" id="ARBA00022448"/>
    </source>
</evidence>
<dbReference type="InterPro" id="IPR051936">
    <property type="entry name" value="Heme-iron_electron_transfer"/>
</dbReference>
<evidence type="ECO:0000259" key="15">
    <source>
        <dbReference type="Pfam" id="PF02665"/>
    </source>
</evidence>
<evidence type="ECO:0000256" key="14">
    <source>
        <dbReference type="SAM" id="Phobius"/>
    </source>
</evidence>
<evidence type="ECO:0000256" key="1">
    <source>
        <dbReference type="ARBA" id="ARBA00004651"/>
    </source>
</evidence>
<dbReference type="SUPFAM" id="SSF103501">
    <property type="entry name" value="Respiratory nitrate reductase 1 gamma chain"/>
    <property type="match status" value="1"/>
</dbReference>
<evidence type="ECO:0000256" key="3">
    <source>
        <dbReference type="ARBA" id="ARBA00022475"/>
    </source>
</evidence>
<keyword evidence="10" id="KW-0408">Iron</keyword>
<evidence type="ECO:0000313" key="17">
    <source>
        <dbReference type="Proteomes" id="UP001596380"/>
    </source>
</evidence>
<feature type="region of interest" description="Disordered" evidence="13">
    <location>
        <begin position="228"/>
        <end position="262"/>
    </location>
</feature>
<gene>
    <name evidence="16" type="primary">narI</name>
    <name evidence="16" type="ORF">ACFQKB_34280</name>
</gene>
<comment type="caution">
    <text evidence="16">The sequence shown here is derived from an EMBL/GenBank/DDBJ whole genome shotgun (WGS) entry which is preliminary data.</text>
</comment>
<dbReference type="InterPro" id="IPR023234">
    <property type="entry name" value="NarG-like_domain"/>
</dbReference>
<keyword evidence="2" id="KW-0813">Transport</keyword>
<keyword evidence="5 14" id="KW-0812">Transmembrane</keyword>
<feature type="domain" description="NarG-like" evidence="15">
    <location>
        <begin position="6"/>
        <end position="224"/>
    </location>
</feature>
<evidence type="ECO:0000256" key="4">
    <source>
        <dbReference type="ARBA" id="ARBA00022617"/>
    </source>
</evidence>
<dbReference type="Proteomes" id="UP001596380">
    <property type="component" value="Unassembled WGS sequence"/>
</dbReference>
<sequence>MKHLNITLWGVLPYLVLLLFVAGSAWRYRYDRFGITTRSSQLHESRLLRVASPLFHVGLLLVVGGHVIGLVVPESLTERLMIPESAYRANALAVGGTAGLAAVAGLAVLVWRRLRTRAVRISSRPSDRALYPVLAVVLVAGLVATLAGSRSGDYDYRLGVSVWFRSLFALDPDVTAMSDAPLTFQIHTLAGMALFALWPFSRLMHAFAAPVGYLVRPYVVYRSRGSRVDPGPGSGNGGRSGSARAAGRPAAASHAFDGQRRG</sequence>
<dbReference type="Gene3D" id="1.20.950.20">
    <property type="entry name" value="Transmembrane di-heme cytochromes, Chain C"/>
    <property type="match status" value="1"/>
</dbReference>
<evidence type="ECO:0000256" key="8">
    <source>
        <dbReference type="ARBA" id="ARBA00022989"/>
    </source>
</evidence>
<evidence type="ECO:0000256" key="9">
    <source>
        <dbReference type="ARBA" id="ARBA00023002"/>
    </source>
</evidence>
<accession>A0ABW2CX53</accession>
<dbReference type="Pfam" id="PF02665">
    <property type="entry name" value="Nitrate_red_gam"/>
    <property type="match status" value="1"/>
</dbReference>
<keyword evidence="7" id="KW-0249">Electron transport</keyword>
<keyword evidence="12 14" id="KW-0472">Membrane</keyword>
<keyword evidence="4" id="KW-0349">Heme</keyword>
<keyword evidence="9" id="KW-0560">Oxidoreductase</keyword>
<organism evidence="16 17">
    <name type="scientific">Actinomadura yumaensis</name>
    <dbReference type="NCBI Taxonomy" id="111807"/>
    <lineage>
        <taxon>Bacteria</taxon>
        <taxon>Bacillati</taxon>
        <taxon>Actinomycetota</taxon>
        <taxon>Actinomycetes</taxon>
        <taxon>Streptosporangiales</taxon>
        <taxon>Thermomonosporaceae</taxon>
        <taxon>Actinomadura</taxon>
    </lineage>
</organism>
<evidence type="ECO:0000256" key="6">
    <source>
        <dbReference type="ARBA" id="ARBA00022723"/>
    </source>
</evidence>
<keyword evidence="11" id="KW-0534">Nitrate assimilation</keyword>
<dbReference type="PANTHER" id="PTHR30598">
    <property type="entry name" value="NITRATE REDUCTASE PRIVATE CHAPERONE, REDOX ENZYME MATURATION PROTEIN REMP FAMILY"/>
    <property type="match status" value="1"/>
</dbReference>
<evidence type="ECO:0000256" key="7">
    <source>
        <dbReference type="ARBA" id="ARBA00022982"/>
    </source>
</evidence>
<feature type="transmembrane region" description="Helical" evidence="14">
    <location>
        <begin position="6"/>
        <end position="26"/>
    </location>
</feature>
<evidence type="ECO:0000256" key="11">
    <source>
        <dbReference type="ARBA" id="ARBA00023063"/>
    </source>
</evidence>
<evidence type="ECO:0000256" key="10">
    <source>
        <dbReference type="ARBA" id="ARBA00023004"/>
    </source>
</evidence>
<feature type="transmembrane region" description="Helical" evidence="14">
    <location>
        <begin position="130"/>
        <end position="148"/>
    </location>
</feature>
<dbReference type="EMBL" id="JBHSXS010000031">
    <property type="protein sequence ID" value="MFC6884870.1"/>
    <property type="molecule type" value="Genomic_DNA"/>
</dbReference>
<reference evidence="17" key="1">
    <citation type="journal article" date="2019" name="Int. J. Syst. Evol. Microbiol.">
        <title>The Global Catalogue of Microorganisms (GCM) 10K type strain sequencing project: providing services to taxonomists for standard genome sequencing and annotation.</title>
        <authorList>
            <consortium name="The Broad Institute Genomics Platform"/>
            <consortium name="The Broad Institute Genome Sequencing Center for Infectious Disease"/>
            <person name="Wu L."/>
            <person name="Ma J."/>
        </authorList>
    </citation>
    <scope>NUCLEOTIDE SEQUENCE [LARGE SCALE GENOMIC DNA]</scope>
    <source>
        <strain evidence="17">JCM 3369</strain>
    </source>
</reference>
<keyword evidence="17" id="KW-1185">Reference proteome</keyword>
<dbReference type="InterPro" id="IPR036197">
    <property type="entry name" value="NarG-like_sf"/>
</dbReference>
<feature type="transmembrane region" description="Helical" evidence="14">
    <location>
        <begin position="47"/>
        <end position="71"/>
    </location>
</feature>
<evidence type="ECO:0000256" key="12">
    <source>
        <dbReference type="ARBA" id="ARBA00023136"/>
    </source>
</evidence>
<name>A0ABW2CX53_9ACTN</name>
<evidence type="ECO:0000313" key="16">
    <source>
        <dbReference type="EMBL" id="MFC6884870.1"/>
    </source>
</evidence>
<feature type="compositionally biased region" description="Low complexity" evidence="13">
    <location>
        <begin position="241"/>
        <end position="255"/>
    </location>
</feature>
<keyword evidence="6" id="KW-0479">Metal-binding</keyword>
<proteinExistence type="predicted"/>
<dbReference type="InterPro" id="IPR003816">
    <property type="entry name" value="Nitrate_red_gam"/>
</dbReference>
<keyword evidence="3" id="KW-1003">Cell membrane</keyword>
<dbReference type="NCBIfam" id="TIGR00351">
    <property type="entry name" value="narI"/>
    <property type="match status" value="1"/>
</dbReference>
<evidence type="ECO:0000256" key="13">
    <source>
        <dbReference type="SAM" id="MobiDB-lite"/>
    </source>
</evidence>
<comment type="subcellular location">
    <subcellularLocation>
        <location evidence="1">Cell membrane</location>
        <topology evidence="1">Multi-pass membrane protein</topology>
    </subcellularLocation>
</comment>
<dbReference type="PANTHER" id="PTHR30598:SF3">
    <property type="entry name" value="RESPIRATORY NITRATE REDUCTASE 1 GAMMA CHAIN"/>
    <property type="match status" value="1"/>
</dbReference>
<feature type="transmembrane region" description="Helical" evidence="14">
    <location>
        <begin position="91"/>
        <end position="110"/>
    </location>
</feature>